<evidence type="ECO:0000256" key="7">
    <source>
        <dbReference type="ARBA" id="ARBA00023157"/>
    </source>
</evidence>
<reference evidence="12 13" key="1">
    <citation type="journal article" date="2015" name="Genome Biol.">
        <title>Comparative genomics of Steinernema reveals deeply conserved gene regulatory networks.</title>
        <authorList>
            <person name="Dillman A.R."/>
            <person name="Macchietto M."/>
            <person name="Porter C.F."/>
            <person name="Rogers A."/>
            <person name="Williams B."/>
            <person name="Antoshechkin I."/>
            <person name="Lee M.M."/>
            <person name="Goodwin Z."/>
            <person name="Lu X."/>
            <person name="Lewis E.E."/>
            <person name="Goodrich-Blair H."/>
            <person name="Stock S.P."/>
            <person name="Adams B.J."/>
            <person name="Sternberg P.W."/>
            <person name="Mortazavi A."/>
        </authorList>
    </citation>
    <scope>NUCLEOTIDE SEQUENCE [LARGE SCALE GENOMIC DNA]</scope>
    <source>
        <strain evidence="12 13">ALL</strain>
    </source>
</reference>
<keyword evidence="8" id="KW-0325">Glycoprotein</keyword>
<dbReference type="GO" id="GO:0070062">
    <property type="term" value="C:extracellular exosome"/>
    <property type="evidence" value="ECO:0007669"/>
    <property type="project" value="TreeGrafter"/>
</dbReference>
<organism evidence="12 13">
    <name type="scientific">Steinernema carpocapsae</name>
    <name type="common">Entomopathogenic nematode</name>
    <dbReference type="NCBI Taxonomy" id="34508"/>
    <lineage>
        <taxon>Eukaryota</taxon>
        <taxon>Metazoa</taxon>
        <taxon>Ecdysozoa</taxon>
        <taxon>Nematoda</taxon>
        <taxon>Chromadorea</taxon>
        <taxon>Rhabditida</taxon>
        <taxon>Tylenchina</taxon>
        <taxon>Panagrolaimomorpha</taxon>
        <taxon>Strongyloidoidea</taxon>
        <taxon>Steinernematidae</taxon>
        <taxon>Steinernema</taxon>
    </lineage>
</organism>
<dbReference type="SMART" id="SM01039">
    <property type="entry name" value="BRICHOS"/>
    <property type="match status" value="1"/>
</dbReference>
<dbReference type="PROSITE" id="PS50869">
    <property type="entry name" value="BRICHOS"/>
    <property type="match status" value="1"/>
</dbReference>
<evidence type="ECO:0000313" key="12">
    <source>
        <dbReference type="EMBL" id="TKR80633.1"/>
    </source>
</evidence>
<keyword evidence="7" id="KW-1015">Disulfide bond</keyword>
<dbReference type="Pfam" id="PF04089">
    <property type="entry name" value="BRICHOS"/>
    <property type="match status" value="1"/>
</dbReference>
<feature type="domain" description="BRICHOS" evidence="11">
    <location>
        <begin position="144"/>
        <end position="241"/>
    </location>
</feature>
<dbReference type="GO" id="GO:0042985">
    <property type="term" value="P:negative regulation of amyloid precursor protein biosynthetic process"/>
    <property type="evidence" value="ECO:0007669"/>
    <property type="project" value="TreeGrafter"/>
</dbReference>
<evidence type="ECO:0000256" key="4">
    <source>
        <dbReference type="ARBA" id="ARBA00022968"/>
    </source>
</evidence>
<dbReference type="PANTHER" id="PTHR10962:SF1">
    <property type="entry name" value="INTEGRAL MEMBRANE PROTEIN 2"/>
    <property type="match status" value="1"/>
</dbReference>
<dbReference type="OrthoDB" id="9982095at2759"/>
<dbReference type="STRING" id="34508.A0A4U5NDI7"/>
<comment type="similarity">
    <text evidence="2 9">Belongs to the ITM2 family.</text>
</comment>
<dbReference type="GO" id="GO:0005886">
    <property type="term" value="C:plasma membrane"/>
    <property type="evidence" value="ECO:0007669"/>
    <property type="project" value="UniProtKB-UniRule"/>
</dbReference>
<dbReference type="InterPro" id="IPR007084">
    <property type="entry name" value="BRICHOS_dom"/>
</dbReference>
<evidence type="ECO:0000256" key="1">
    <source>
        <dbReference type="ARBA" id="ARBA00004606"/>
    </source>
</evidence>
<keyword evidence="3 9" id="KW-0812">Transmembrane</keyword>
<evidence type="ECO:0000313" key="13">
    <source>
        <dbReference type="Proteomes" id="UP000298663"/>
    </source>
</evidence>
<dbReference type="InterPro" id="IPR040145">
    <property type="entry name" value="ITM2"/>
</dbReference>
<feature type="region of interest" description="Disordered" evidence="10">
    <location>
        <begin position="24"/>
        <end position="49"/>
    </location>
</feature>
<keyword evidence="6 9" id="KW-0472">Membrane</keyword>
<evidence type="ECO:0000256" key="6">
    <source>
        <dbReference type="ARBA" id="ARBA00023136"/>
    </source>
</evidence>
<comment type="caution">
    <text evidence="12">The sequence shown here is derived from an EMBL/GenBank/DDBJ whole genome shotgun (WGS) entry which is preliminary data.</text>
</comment>
<evidence type="ECO:0000256" key="3">
    <source>
        <dbReference type="ARBA" id="ARBA00022692"/>
    </source>
</evidence>
<keyword evidence="5 9" id="KW-1133">Transmembrane helix</keyword>
<evidence type="ECO:0000256" key="9">
    <source>
        <dbReference type="RuleBase" id="RU367061"/>
    </source>
</evidence>
<evidence type="ECO:0000256" key="2">
    <source>
        <dbReference type="ARBA" id="ARBA00006794"/>
    </source>
</evidence>
<dbReference type="PANTHER" id="PTHR10962">
    <property type="entry name" value="INTEGRAL TRANSMEMBRANE PROTEIN 2"/>
    <property type="match status" value="1"/>
</dbReference>
<gene>
    <name evidence="12" type="ORF">L596_014677</name>
</gene>
<keyword evidence="13" id="KW-1185">Reference proteome</keyword>
<feature type="transmembrane region" description="Helical" evidence="9">
    <location>
        <begin position="74"/>
        <end position="98"/>
    </location>
</feature>
<keyword evidence="4 9" id="KW-0735">Signal-anchor</keyword>
<keyword evidence="9" id="KW-1003">Cell membrane</keyword>
<evidence type="ECO:0000256" key="10">
    <source>
        <dbReference type="SAM" id="MobiDB-lite"/>
    </source>
</evidence>
<comment type="subcellular location">
    <subcellularLocation>
        <location evidence="1 9">Membrane</location>
        <topology evidence="1 9">Single-pass type II membrane protein</topology>
    </subcellularLocation>
</comment>
<proteinExistence type="inferred from homology"/>
<accession>A0A4U5NDI7</accession>
<dbReference type="Proteomes" id="UP000298663">
    <property type="component" value="Unassembled WGS sequence"/>
</dbReference>
<dbReference type="EMBL" id="AZBU02000004">
    <property type="protein sequence ID" value="TKR80633.1"/>
    <property type="molecule type" value="Genomic_DNA"/>
</dbReference>
<evidence type="ECO:0000256" key="8">
    <source>
        <dbReference type="ARBA" id="ARBA00023180"/>
    </source>
</evidence>
<dbReference type="GO" id="GO:0001540">
    <property type="term" value="F:amyloid-beta binding"/>
    <property type="evidence" value="ECO:0007669"/>
    <property type="project" value="TreeGrafter"/>
</dbReference>
<sequence>MSEPTEPLTVLTVEQKNMLADETNPNCPIGGCDEGPKPKPMATSPKGPRHQYIPKAKSVITVLRSRFHDDRNTLGQLCLPILLIWLLLASFFTGVLFYRHVSRQPTYYGWCGTKFVEDGRQERLTQRLEIDPEELYERIQVPRFGSNRPAIFVHDFRKNITAIVDILGKRCFIKPLDRNLVAPPKSFIDLVEKLEKGYYEQNPRVIHETFRVGARLTIDELLDLDSQMVTRQCLAYDVFSLEPASRSFESSSPLFVRNKREARSEPIQFSVMNGENVEVEKIVF</sequence>
<name>A0A4U5NDI7_STECR</name>
<evidence type="ECO:0000256" key="5">
    <source>
        <dbReference type="ARBA" id="ARBA00022989"/>
    </source>
</evidence>
<dbReference type="AlphaFoldDB" id="A0A4U5NDI7"/>
<dbReference type="GO" id="GO:0005794">
    <property type="term" value="C:Golgi apparatus"/>
    <property type="evidence" value="ECO:0007669"/>
    <property type="project" value="TreeGrafter"/>
</dbReference>
<evidence type="ECO:0000259" key="11">
    <source>
        <dbReference type="PROSITE" id="PS50869"/>
    </source>
</evidence>
<reference evidence="12 13" key="2">
    <citation type="journal article" date="2019" name="G3 (Bethesda)">
        <title>Hybrid Assembly of the Genome of the Entomopathogenic Nematode Steinernema carpocapsae Identifies the X-Chromosome.</title>
        <authorList>
            <person name="Serra L."/>
            <person name="Macchietto M."/>
            <person name="Macias-Munoz A."/>
            <person name="McGill C.J."/>
            <person name="Rodriguez I.M."/>
            <person name="Rodriguez B."/>
            <person name="Murad R."/>
            <person name="Mortazavi A."/>
        </authorList>
    </citation>
    <scope>NUCLEOTIDE SEQUENCE [LARGE SCALE GENOMIC DNA]</scope>
    <source>
        <strain evidence="12 13">ALL</strain>
    </source>
</reference>
<protein>
    <recommendedName>
        <fullName evidence="9">Integral membrane protein 2</fullName>
    </recommendedName>
</protein>